<evidence type="ECO:0000256" key="1">
    <source>
        <dbReference type="SAM" id="Phobius"/>
    </source>
</evidence>
<dbReference type="InterPro" id="IPR036938">
    <property type="entry name" value="PAP2/HPO_sf"/>
</dbReference>
<feature type="transmembrane region" description="Helical" evidence="1">
    <location>
        <begin position="295"/>
        <end position="314"/>
    </location>
</feature>
<feature type="transmembrane region" description="Helical" evidence="1">
    <location>
        <begin position="37"/>
        <end position="59"/>
    </location>
</feature>
<evidence type="ECO:0000313" key="3">
    <source>
        <dbReference type="EMBL" id="SBS79401.1"/>
    </source>
</evidence>
<feature type="transmembrane region" description="Helical" evidence="1">
    <location>
        <begin position="189"/>
        <end position="209"/>
    </location>
</feature>
<keyword evidence="1" id="KW-0472">Membrane</keyword>
<feature type="transmembrane region" description="Helical" evidence="1">
    <location>
        <begin position="154"/>
        <end position="177"/>
    </location>
</feature>
<evidence type="ECO:0000259" key="2">
    <source>
        <dbReference type="SMART" id="SM00014"/>
    </source>
</evidence>
<dbReference type="Gene3D" id="1.20.144.10">
    <property type="entry name" value="Phosphatidic acid phosphatase type 2/haloperoxidase"/>
    <property type="match status" value="2"/>
</dbReference>
<dbReference type="CDD" id="cd03392">
    <property type="entry name" value="PAP2_like_2"/>
    <property type="match status" value="1"/>
</dbReference>
<reference evidence="3" key="1">
    <citation type="submission" date="2016-03" db="EMBL/GenBank/DDBJ databases">
        <authorList>
            <person name="Ploux O."/>
        </authorList>
    </citation>
    <scope>NUCLEOTIDE SEQUENCE</scope>
    <source>
        <strain evidence="3">UC10</strain>
    </source>
</reference>
<name>A0A1Y5PT90_9MYCO</name>
<dbReference type="SUPFAM" id="SSF48317">
    <property type="entry name" value="Acid phosphatase/Vanadium-dependent haloperoxidase"/>
    <property type="match status" value="1"/>
</dbReference>
<feature type="transmembrane region" description="Helical" evidence="1">
    <location>
        <begin position="104"/>
        <end position="123"/>
    </location>
</feature>
<dbReference type="AlphaFoldDB" id="A0A1Y5PT90"/>
<keyword evidence="1" id="KW-1133">Transmembrane helix</keyword>
<dbReference type="PANTHER" id="PTHR14969">
    <property type="entry name" value="SPHINGOSINE-1-PHOSPHATE PHOSPHOHYDROLASE"/>
    <property type="match status" value="1"/>
</dbReference>
<accession>A0A1Y5PT90</accession>
<organism evidence="3">
    <name type="scientific">uncultured Mycobacterium sp</name>
    <dbReference type="NCBI Taxonomy" id="171292"/>
    <lineage>
        <taxon>Bacteria</taxon>
        <taxon>Bacillati</taxon>
        <taxon>Actinomycetota</taxon>
        <taxon>Actinomycetes</taxon>
        <taxon>Mycobacteriales</taxon>
        <taxon>Mycobacteriaceae</taxon>
        <taxon>Mycobacterium</taxon>
        <taxon>environmental samples</taxon>
    </lineage>
</organism>
<feature type="transmembrane region" description="Helical" evidence="1">
    <location>
        <begin position="229"/>
        <end position="251"/>
    </location>
</feature>
<feature type="domain" description="Phosphatidic acid phosphatase type 2/haloperoxidase" evidence="2">
    <location>
        <begin position="190"/>
        <end position="306"/>
    </location>
</feature>
<keyword evidence="1" id="KW-0812">Transmembrane</keyword>
<dbReference type="InterPro" id="IPR000326">
    <property type="entry name" value="PAP2/HPO"/>
</dbReference>
<protein>
    <submittedName>
        <fullName evidence="3">PAP2 superfamily protein</fullName>
    </submittedName>
</protein>
<proteinExistence type="predicted"/>
<sequence length="330" mass="34445">MVLSELSTAVSVGDSVMYPVVGWLNVEHGSGAGTADFGFVSIGVIAALGVIAMTAIGVARRPEWRRALARVGDVMPIRRFWEWTTARLGPPTSSLRARMRLQGVAGLTLIAGLVVVTFMAVGFTDLLDDVLEGDGVAVVDHPSARWLAQHRDVWLTHVLVAVTHGGGPAGQAVWLALVCAVAAVRGRSWLPVLLGAVGGGGIAAMIVLAKHLVGRPRPTSPFALIPATGFSFPSGHATGAAAIGLLCAWILCRWVVRPWAAQVSVWAATGAAIALIGFSRLYLGVHFVTDVLAGWLLGAAWAGVVVLAGSWSVAERGRQPVRGPDCSHDS</sequence>
<feature type="transmembrane region" description="Helical" evidence="1">
    <location>
        <begin position="263"/>
        <end position="283"/>
    </location>
</feature>
<dbReference type="PANTHER" id="PTHR14969:SF13">
    <property type="entry name" value="AT30094P"/>
    <property type="match status" value="1"/>
</dbReference>
<dbReference type="Pfam" id="PF01569">
    <property type="entry name" value="PAP2"/>
    <property type="match status" value="1"/>
</dbReference>
<dbReference type="SMART" id="SM00014">
    <property type="entry name" value="acidPPc"/>
    <property type="match status" value="1"/>
</dbReference>
<dbReference type="EMBL" id="FLQS01000076">
    <property type="protein sequence ID" value="SBS79401.1"/>
    <property type="molecule type" value="Genomic_DNA"/>
</dbReference>
<gene>
    <name evidence="3" type="ORF">MHPYR_780014</name>
</gene>